<feature type="signal peptide" evidence="9">
    <location>
        <begin position="1"/>
        <end position="19"/>
    </location>
</feature>
<dbReference type="EMBL" id="LKCN02000001">
    <property type="protein sequence ID" value="RCI16877.1"/>
    <property type="molecule type" value="Genomic_DNA"/>
</dbReference>
<keyword evidence="13" id="KW-1185">Reference proteome</keyword>
<reference evidence="12 13" key="1">
    <citation type="journal article" date="2015" name="BMC Genomics">
        <title>Insights from the genome of Ophiocordyceps polyrhachis-furcata to pathogenicity and host specificity in insect fungi.</title>
        <authorList>
            <person name="Wichadakul D."/>
            <person name="Kobmoo N."/>
            <person name="Ingsriswang S."/>
            <person name="Tangphatsornruang S."/>
            <person name="Chantasingh D."/>
            <person name="Luangsa-ard J.J."/>
            <person name="Eurwilaichitr L."/>
        </authorList>
    </citation>
    <scope>NUCLEOTIDE SEQUENCE [LARGE SCALE GENOMIC DNA]</scope>
    <source>
        <strain evidence="12 13">BCC 54312</strain>
    </source>
</reference>
<evidence type="ECO:0000256" key="9">
    <source>
        <dbReference type="RuleBase" id="RU361209"/>
    </source>
</evidence>
<feature type="region of interest" description="Disordered" evidence="10">
    <location>
        <begin position="375"/>
        <end position="426"/>
    </location>
</feature>
<evidence type="ECO:0000313" key="12">
    <source>
        <dbReference type="EMBL" id="RCI16877.1"/>
    </source>
</evidence>
<organism evidence="12 13">
    <name type="scientific">Ophiocordyceps polyrhachis-furcata BCC 54312</name>
    <dbReference type="NCBI Taxonomy" id="1330021"/>
    <lineage>
        <taxon>Eukaryota</taxon>
        <taxon>Fungi</taxon>
        <taxon>Dikarya</taxon>
        <taxon>Ascomycota</taxon>
        <taxon>Pezizomycotina</taxon>
        <taxon>Sordariomycetes</taxon>
        <taxon>Hypocreomycetidae</taxon>
        <taxon>Hypocreales</taxon>
        <taxon>Ophiocordycipitaceae</taxon>
        <taxon>Ophiocordyceps</taxon>
    </lineage>
</organism>
<dbReference type="AlphaFoldDB" id="A0A367LR59"/>
<dbReference type="OrthoDB" id="421038at2759"/>
<gene>
    <name evidence="12" type="ORF">L249_2040</name>
</gene>
<dbReference type="SUPFAM" id="SSF51445">
    <property type="entry name" value="(Trans)glycosidases"/>
    <property type="match status" value="1"/>
</dbReference>
<evidence type="ECO:0000256" key="1">
    <source>
        <dbReference type="ARBA" id="ARBA00004609"/>
    </source>
</evidence>
<comment type="caution">
    <text evidence="12">The sequence shown here is derived from an EMBL/GenBank/DDBJ whole genome shotgun (WGS) entry which is preliminary data.</text>
</comment>
<dbReference type="Pfam" id="PF03198">
    <property type="entry name" value="Glyco_hydro_72"/>
    <property type="match status" value="1"/>
</dbReference>
<comment type="function">
    <text evidence="9">Splits internally a 1,3-beta-glucan molecule and transfers the newly generated reducing end (the donor) to the non-reducing end of another 1,3-beta-glucan molecule (the acceptor) forming a 1,3-beta linkage, resulting in the elongation of 1,3-beta-glucan chains in the cell wall.</text>
</comment>
<dbReference type="GO" id="GO:0071970">
    <property type="term" value="P:fungal-type cell wall (1-&gt;3)-beta-D-glucan biosynthetic process"/>
    <property type="evidence" value="ECO:0007669"/>
    <property type="project" value="TreeGrafter"/>
</dbReference>
<proteinExistence type="inferred from homology"/>
<dbReference type="GO" id="GO:0031505">
    <property type="term" value="P:fungal-type cell wall organization"/>
    <property type="evidence" value="ECO:0007669"/>
    <property type="project" value="TreeGrafter"/>
</dbReference>
<dbReference type="PANTHER" id="PTHR31468:SF5">
    <property type="entry name" value="1,3-BETA-GLUCANOSYLTRANSFERASE GAS5"/>
    <property type="match status" value="1"/>
</dbReference>
<evidence type="ECO:0000256" key="5">
    <source>
        <dbReference type="ARBA" id="ARBA00022729"/>
    </source>
</evidence>
<comment type="similarity">
    <text evidence="2 9">Belongs to the glycosyl hydrolase 72 family.</text>
</comment>
<keyword evidence="7" id="KW-0325">Glycoprotein</keyword>
<evidence type="ECO:0000313" key="13">
    <source>
        <dbReference type="Proteomes" id="UP000253664"/>
    </source>
</evidence>
<evidence type="ECO:0000256" key="4">
    <source>
        <dbReference type="ARBA" id="ARBA00022679"/>
    </source>
</evidence>
<dbReference type="GO" id="GO:0042124">
    <property type="term" value="F:1,3-beta-glucanosyltransferase activity"/>
    <property type="evidence" value="ECO:0007669"/>
    <property type="project" value="TreeGrafter"/>
</dbReference>
<dbReference type="InterPro" id="IPR004886">
    <property type="entry name" value="Glucanosyltransferase"/>
</dbReference>
<feature type="chain" id="PRO_5016482711" description="1,3-beta-glucanosyltransferase" evidence="9">
    <location>
        <begin position="20"/>
        <end position="457"/>
    </location>
</feature>
<name>A0A367LR59_9HYPO</name>
<accession>A0A367LR59</accession>
<evidence type="ECO:0000256" key="6">
    <source>
        <dbReference type="ARBA" id="ARBA00023136"/>
    </source>
</evidence>
<dbReference type="Proteomes" id="UP000253664">
    <property type="component" value="Unassembled WGS sequence"/>
</dbReference>
<keyword evidence="6 9" id="KW-0472">Membrane</keyword>
<comment type="subcellular location">
    <subcellularLocation>
        <location evidence="1 9">Cell membrane</location>
        <topology evidence="1 9">Lipid-anchor</topology>
        <topology evidence="1 9">GPI-anchor</topology>
    </subcellularLocation>
</comment>
<feature type="transmembrane region" description="Helical" evidence="11">
    <location>
        <begin position="437"/>
        <end position="456"/>
    </location>
</feature>
<feature type="compositionally biased region" description="Polar residues" evidence="10">
    <location>
        <begin position="392"/>
        <end position="402"/>
    </location>
</feature>
<evidence type="ECO:0000256" key="10">
    <source>
        <dbReference type="SAM" id="MobiDB-lite"/>
    </source>
</evidence>
<dbReference type="InterPro" id="IPR017853">
    <property type="entry name" value="GH"/>
</dbReference>
<evidence type="ECO:0000256" key="7">
    <source>
        <dbReference type="ARBA" id="ARBA00023180"/>
    </source>
</evidence>
<keyword evidence="5 9" id="KW-0732">Signal</keyword>
<evidence type="ECO:0000256" key="11">
    <source>
        <dbReference type="SAM" id="Phobius"/>
    </source>
</evidence>
<keyword evidence="11" id="KW-0812">Transmembrane</keyword>
<evidence type="ECO:0000256" key="2">
    <source>
        <dbReference type="ARBA" id="ARBA00007528"/>
    </source>
</evidence>
<protein>
    <recommendedName>
        <fullName evidence="9">1,3-beta-glucanosyltransferase</fullName>
        <ecNumber evidence="9">2.4.1.-</ecNumber>
    </recommendedName>
</protein>
<keyword evidence="8 9" id="KW-0449">Lipoprotein</keyword>
<keyword evidence="11" id="KW-1133">Transmembrane helix</keyword>
<dbReference type="STRING" id="1330021.A0A367LR59"/>
<feature type="compositionally biased region" description="Gly residues" evidence="10">
    <location>
        <begin position="409"/>
        <end position="420"/>
    </location>
</feature>
<dbReference type="GO" id="GO:0005886">
    <property type="term" value="C:plasma membrane"/>
    <property type="evidence" value="ECO:0007669"/>
    <property type="project" value="UniProtKB-SubCell"/>
</dbReference>
<sequence>MKPVFSVLLAAWSAALAGAGKLPPVEVRGTAFVVAGQDRFYIRGIDYQPGGSSGGKDPLANPAICRRDIEHFAELGINTIRVYMVDNSRKHDECMKLLDEAGIYLILDVNNPGYSINRADPHKSYNTAYLKSIFATVNQFARYNNTLAFFSGNEVINDDPGSEASAPYVKAVTRDIKNYLRTRGFRAIPVGYSAADVELNAIQVADYMNCGSDDMRSDFFAFNDYSFCNSDFETSRWREKVRTFSDYGIPILYVELLLSEYGCIQSRPRKFDEMAALMSPAMTSVYSGGLLYEYSEESNNYGIVRIKGDAVEPLREFDSYRLALEQNPPPAGDGGAAHTTHARACPTLNEETWDVDPSLVPEMPSQAERWMKAGITRGPGLRGGSQEAADSGTASRSVTTGKPSPIRAAGGGAGGGSGGGDDGDEEDAAAVLERPCMTVVAVTGLVLLFGLLGVVAY</sequence>
<evidence type="ECO:0000256" key="8">
    <source>
        <dbReference type="ARBA" id="ARBA00023288"/>
    </source>
</evidence>
<keyword evidence="3 9" id="KW-0336">GPI-anchor</keyword>
<dbReference type="PANTHER" id="PTHR31468">
    <property type="entry name" value="1,3-BETA-GLUCANOSYLTRANSFERASE GAS1"/>
    <property type="match status" value="1"/>
</dbReference>
<dbReference type="EC" id="2.4.1.-" evidence="9"/>
<dbReference type="GO" id="GO:0098552">
    <property type="term" value="C:side of membrane"/>
    <property type="evidence" value="ECO:0007669"/>
    <property type="project" value="UniProtKB-KW"/>
</dbReference>
<dbReference type="Gene3D" id="3.20.20.80">
    <property type="entry name" value="Glycosidases"/>
    <property type="match status" value="1"/>
</dbReference>
<evidence type="ECO:0000256" key="3">
    <source>
        <dbReference type="ARBA" id="ARBA00022622"/>
    </source>
</evidence>
<keyword evidence="4 9" id="KW-0808">Transferase</keyword>